<feature type="domain" description="Tc1-like transposase DDE" evidence="1">
    <location>
        <begin position="65"/>
        <end position="109"/>
    </location>
</feature>
<dbReference type="GO" id="GO:0003676">
    <property type="term" value="F:nucleic acid binding"/>
    <property type="evidence" value="ECO:0007669"/>
    <property type="project" value="InterPro"/>
</dbReference>
<keyword evidence="3" id="KW-1185">Reference proteome</keyword>
<evidence type="ECO:0000313" key="3">
    <source>
        <dbReference type="Proteomes" id="UP000765509"/>
    </source>
</evidence>
<reference evidence="2" key="1">
    <citation type="submission" date="2021-03" db="EMBL/GenBank/DDBJ databases">
        <title>Draft genome sequence of rust myrtle Austropuccinia psidii MF-1, a brazilian biotype.</title>
        <authorList>
            <person name="Quecine M.C."/>
            <person name="Pachon D.M.R."/>
            <person name="Bonatelli M.L."/>
            <person name="Correr F.H."/>
            <person name="Franceschini L.M."/>
            <person name="Leite T.F."/>
            <person name="Margarido G.R.A."/>
            <person name="Almeida C.A."/>
            <person name="Ferrarezi J.A."/>
            <person name="Labate C.A."/>
        </authorList>
    </citation>
    <scope>NUCLEOTIDE SEQUENCE</scope>
    <source>
        <strain evidence="2">MF-1</strain>
    </source>
</reference>
<dbReference type="InterPro" id="IPR038717">
    <property type="entry name" value="Tc1-like_DDE_dom"/>
</dbReference>
<name>A0A9Q3F2P0_9BASI</name>
<dbReference type="Proteomes" id="UP000765509">
    <property type="component" value="Unassembled WGS sequence"/>
</dbReference>
<protein>
    <recommendedName>
        <fullName evidence="1">Tc1-like transposase DDE domain-containing protein</fullName>
    </recommendedName>
</protein>
<organism evidence="2 3">
    <name type="scientific">Austropuccinia psidii MF-1</name>
    <dbReference type="NCBI Taxonomy" id="1389203"/>
    <lineage>
        <taxon>Eukaryota</taxon>
        <taxon>Fungi</taxon>
        <taxon>Dikarya</taxon>
        <taxon>Basidiomycota</taxon>
        <taxon>Pucciniomycotina</taxon>
        <taxon>Pucciniomycetes</taxon>
        <taxon>Pucciniales</taxon>
        <taxon>Sphaerophragmiaceae</taxon>
        <taxon>Austropuccinia</taxon>
    </lineage>
</organism>
<dbReference type="EMBL" id="AVOT02035269">
    <property type="protein sequence ID" value="MBW0529565.1"/>
    <property type="molecule type" value="Genomic_DNA"/>
</dbReference>
<dbReference type="OrthoDB" id="4843387at2759"/>
<comment type="caution">
    <text evidence="2">The sequence shown here is derived from an EMBL/GenBank/DDBJ whole genome shotgun (WGS) entry which is preliminary data.</text>
</comment>
<accession>A0A9Q3F2P0</accession>
<dbReference type="InterPro" id="IPR036397">
    <property type="entry name" value="RNaseH_sf"/>
</dbReference>
<dbReference type="Pfam" id="PF13358">
    <property type="entry name" value="DDE_3"/>
    <property type="match status" value="1"/>
</dbReference>
<evidence type="ECO:0000313" key="2">
    <source>
        <dbReference type="EMBL" id="MBW0529565.1"/>
    </source>
</evidence>
<evidence type="ECO:0000259" key="1">
    <source>
        <dbReference type="Pfam" id="PF13358"/>
    </source>
</evidence>
<sequence length="133" mass="15368">MGAFCVAIPAPLVLLNGQMTSSKMVQQVYQLGLLQFIAWMEQAPWICGSHCLLLMEKNTPIHTDWQNSHEIQKLGWPAHSPDFNPIQNVWNTMKRKISKLYQPQMVEELQHAINAVWTNFHVNLLNDLLYLMP</sequence>
<dbReference type="Gene3D" id="3.30.420.10">
    <property type="entry name" value="Ribonuclease H-like superfamily/Ribonuclease H"/>
    <property type="match status" value="1"/>
</dbReference>
<proteinExistence type="predicted"/>
<gene>
    <name evidence="2" type="ORF">O181_069280</name>
</gene>
<dbReference type="AlphaFoldDB" id="A0A9Q3F2P0"/>